<keyword evidence="1" id="KW-0812">Transmembrane</keyword>
<dbReference type="Pfam" id="PF04020">
    <property type="entry name" value="Phage_holin_4_2"/>
    <property type="match status" value="1"/>
</dbReference>
<feature type="transmembrane region" description="Helical" evidence="1">
    <location>
        <begin position="38"/>
        <end position="57"/>
    </location>
</feature>
<reference evidence="3" key="1">
    <citation type="submission" date="2015-10" db="EMBL/GenBank/DDBJ databases">
        <title>Analysis of five complete genome sequences for members of the class Peribacteria in the recently recognized Peregrinibacteria bacterial phylum.</title>
        <authorList>
            <person name="Anantharaman K."/>
            <person name="Brown C.T."/>
            <person name="Burstein D."/>
            <person name="Castelle C.J."/>
            <person name="Probst A.J."/>
            <person name="Thomas B.C."/>
            <person name="Williams K.H."/>
            <person name="Banfield J.F."/>
        </authorList>
    </citation>
    <scope>NUCLEOTIDE SEQUENCE [LARGE SCALE GENOMIC DNA]</scope>
</reference>
<keyword evidence="1" id="KW-1133">Transmembrane helix</keyword>
<dbReference type="STRING" id="1735162.PeribacterB2_0138"/>
<keyword evidence="1" id="KW-0472">Membrane</keyword>
<sequence>MADSSGSLPLKITMKAILNIALVWGMATYLSQYFELTGGWRAIIIVGALLTLLNILVRPILAIITMPLRLFATILAVIISNGVFVWLVHLLVLRMDPAIVGLEIFGGVWGWIVVAAVIGFANWVMKEILK</sequence>
<feature type="transmembrane region" description="Helical" evidence="1">
    <location>
        <begin position="104"/>
        <end position="125"/>
    </location>
</feature>
<accession>A0A0S1SL40</accession>
<evidence type="ECO:0000313" key="2">
    <source>
        <dbReference type="EMBL" id="ALM12840.1"/>
    </source>
</evidence>
<feature type="transmembrane region" description="Helical" evidence="1">
    <location>
        <begin position="69"/>
        <end position="92"/>
    </location>
</feature>
<gene>
    <name evidence="2" type="ORF">PeribacterD1_0138</name>
</gene>
<dbReference type="KEGG" id="prf:PeribacterA2_0138"/>
<accession>A0A0S1SJN2</accession>
<reference evidence="2 3" key="2">
    <citation type="journal article" date="2016" name="PeerJ">
        <title>Analysis of five complete genome sequences for members of the class Peribacteria in the recently recognized Peregrinibacteria bacterial phylum.</title>
        <authorList>
            <person name="Anantharaman K."/>
            <person name="Brown C.T."/>
            <person name="Burstein D."/>
            <person name="Castelle C.J."/>
            <person name="Probst A.J."/>
            <person name="Thomas B.C."/>
            <person name="Williams K.H."/>
            <person name="Banfield J.F."/>
        </authorList>
    </citation>
    <scope>NUCLEOTIDE SEQUENCE [LARGE SCALE GENOMIC DNA]</scope>
    <source>
        <strain evidence="2">RIFOXYD1_FULL_PER-ii_59_16</strain>
    </source>
</reference>
<accession>A0A0S1SM24</accession>
<name>A0A0S1SQX5_9BACT</name>
<dbReference type="InterPro" id="IPR007165">
    <property type="entry name" value="Phage_holin_4_2"/>
</dbReference>
<dbReference type="AlphaFoldDB" id="A0A0S1SQX5"/>
<organism evidence="2 3">
    <name type="scientific">Candidatus Peribacter riflensis</name>
    <dbReference type="NCBI Taxonomy" id="1735162"/>
    <lineage>
        <taxon>Bacteria</taxon>
        <taxon>Candidatus Peregrinibacteriota</taxon>
        <taxon>Candidatus Peribacteria</taxon>
        <taxon>Candidatus Peribacterales</taxon>
        <taxon>Candidatus Peribacteraceae</taxon>
        <taxon>Candidatus Peribacter</taxon>
    </lineage>
</organism>
<protein>
    <submittedName>
        <fullName evidence="2">Putative membrane protein</fullName>
    </submittedName>
</protein>
<evidence type="ECO:0000313" key="3">
    <source>
        <dbReference type="Proteomes" id="UP000069135"/>
    </source>
</evidence>
<evidence type="ECO:0000256" key="1">
    <source>
        <dbReference type="SAM" id="Phobius"/>
    </source>
</evidence>
<dbReference type="Proteomes" id="UP000069135">
    <property type="component" value="Chromosome"/>
</dbReference>
<feature type="transmembrane region" description="Helical" evidence="1">
    <location>
        <begin position="12"/>
        <end position="32"/>
    </location>
</feature>
<accession>A0A0S1SV04</accession>
<proteinExistence type="predicted"/>
<accession>A0A0S1SQX5</accession>
<dbReference type="EMBL" id="CP013065">
    <property type="protein sequence ID" value="ALM12840.1"/>
    <property type="molecule type" value="Genomic_DNA"/>
</dbReference>